<dbReference type="Pfam" id="PF13651">
    <property type="entry name" value="EcoRI_methylase"/>
    <property type="match status" value="1"/>
</dbReference>
<proteinExistence type="predicted"/>
<evidence type="ECO:0000313" key="1">
    <source>
        <dbReference type="EMBL" id="PJC30375.1"/>
    </source>
</evidence>
<dbReference type="AlphaFoldDB" id="A0A2M8EWZ2"/>
<organism evidence="1 2">
    <name type="scientific">Candidatus Roizmanbacteria bacterium CG_4_9_14_0_2_um_filter_39_13</name>
    <dbReference type="NCBI Taxonomy" id="1974839"/>
    <lineage>
        <taxon>Bacteria</taxon>
        <taxon>Candidatus Roizmaniibacteriota</taxon>
    </lineage>
</organism>
<comment type="caution">
    <text evidence="1">The sequence shown here is derived from an EMBL/GenBank/DDBJ whole genome shotgun (WGS) entry which is preliminary data.</text>
</comment>
<reference evidence="2" key="1">
    <citation type="submission" date="2017-09" db="EMBL/GenBank/DDBJ databases">
        <title>Depth-based differentiation of microbial function through sediment-hosted aquifers and enrichment of novel symbionts in the deep terrestrial subsurface.</title>
        <authorList>
            <person name="Probst A.J."/>
            <person name="Ladd B."/>
            <person name="Jarett J.K."/>
            <person name="Geller-Mcgrath D.E."/>
            <person name="Sieber C.M.K."/>
            <person name="Emerson J.B."/>
            <person name="Anantharaman K."/>
            <person name="Thomas B.C."/>
            <person name="Malmstrom R."/>
            <person name="Stieglmeier M."/>
            <person name="Klingl A."/>
            <person name="Woyke T."/>
            <person name="Ryan C.M."/>
            <person name="Banfield J.F."/>
        </authorList>
    </citation>
    <scope>NUCLEOTIDE SEQUENCE [LARGE SCALE GENOMIC DNA]</scope>
</reference>
<sequence length="399" mass="45899">MANKNLTNAKREKNDEFYTQYSDIQKEIEAYLEYDPDTFKDKVIYCNCDDPFESNFFRYFVLNFKRLGLKQLITTSYKPSPVANTQLALFGDDKTLKPIKGRPKITANKFIINDVGDMDGDGAFNLQDIAMQLKANKNNEWAPLDGDGDFRSQECIELLQQSDIVVTNPPFSLFREYITQLFAHKKQFLIIGNLNAITYKEIFPMIKGNKVWLGNNARVNGGAMFYEIPEAIANLDQVREIKTNEQGKKIYITRVQGVRWFTNLDHGRLYQPIPLMTEADVIKFSTNKLFVHYDNYDAVEISLVKNIPKDYNGVMGVPISFLDKYSPKQFEILGTSDNGLVDDKYKKTPGLTKKFVDDYYKDGGTGAYKEGNPTAGYYENNVAKMAYKRIFIKHRKEKL</sequence>
<keyword evidence="1" id="KW-0489">Methyltransferase</keyword>
<dbReference type="Proteomes" id="UP000231383">
    <property type="component" value="Unassembled WGS sequence"/>
</dbReference>
<dbReference type="GO" id="GO:0003676">
    <property type="term" value="F:nucleic acid binding"/>
    <property type="evidence" value="ECO:0007669"/>
    <property type="project" value="InterPro"/>
</dbReference>
<evidence type="ECO:0000313" key="2">
    <source>
        <dbReference type="Proteomes" id="UP000231383"/>
    </source>
</evidence>
<protein>
    <submittedName>
        <fullName evidence="1">DNA methyltransferase</fullName>
    </submittedName>
</protein>
<dbReference type="EMBL" id="PFSC01000156">
    <property type="protein sequence ID" value="PJC30375.1"/>
    <property type="molecule type" value="Genomic_DNA"/>
</dbReference>
<dbReference type="PROSITE" id="PS00092">
    <property type="entry name" value="N6_MTASE"/>
    <property type="match status" value="1"/>
</dbReference>
<name>A0A2M8EWZ2_9BACT</name>
<dbReference type="GO" id="GO:0008168">
    <property type="term" value="F:methyltransferase activity"/>
    <property type="evidence" value="ECO:0007669"/>
    <property type="project" value="UniProtKB-KW"/>
</dbReference>
<accession>A0A2M8EWZ2</accession>
<dbReference type="InterPro" id="IPR025247">
    <property type="entry name" value="EcoRI-like_methylase"/>
</dbReference>
<dbReference type="GO" id="GO:0032259">
    <property type="term" value="P:methylation"/>
    <property type="evidence" value="ECO:0007669"/>
    <property type="project" value="UniProtKB-KW"/>
</dbReference>
<dbReference type="InterPro" id="IPR002052">
    <property type="entry name" value="DNA_methylase_N6_adenine_CS"/>
</dbReference>
<keyword evidence="1" id="KW-0808">Transferase</keyword>
<gene>
    <name evidence="1" type="ORF">CO051_06000</name>
</gene>